<dbReference type="RefSeq" id="WP_153740901.1">
    <property type="nucleotide sequence ID" value="NZ_WBMP01000009.1"/>
</dbReference>
<reference evidence="1 2" key="1">
    <citation type="submission" date="2019-10" db="EMBL/GenBank/DDBJ databases">
        <title>Draft genome sequence of Marinobacter hydrocarbonoclasticus NCT7M from the microbiome of the marine copepod.</title>
        <authorList>
            <person name="Nuttall R."/>
            <person name="Sharma G."/>
            <person name="Moisander P."/>
        </authorList>
    </citation>
    <scope>NUCLEOTIDE SEQUENCE [LARGE SCALE GENOMIC DNA]</scope>
    <source>
        <strain evidence="1 2">NCT7M</strain>
    </source>
</reference>
<proteinExistence type="predicted"/>
<evidence type="ECO:0000313" key="1">
    <source>
        <dbReference type="EMBL" id="KAE8545340.1"/>
    </source>
</evidence>
<organism evidence="1 2">
    <name type="scientific">Marinobacter nauticus</name>
    <name type="common">Marinobacter hydrocarbonoclasticus</name>
    <name type="synonym">Marinobacter aquaeolei</name>
    <dbReference type="NCBI Taxonomy" id="2743"/>
    <lineage>
        <taxon>Bacteria</taxon>
        <taxon>Pseudomonadati</taxon>
        <taxon>Pseudomonadota</taxon>
        <taxon>Gammaproteobacteria</taxon>
        <taxon>Pseudomonadales</taxon>
        <taxon>Marinobacteraceae</taxon>
        <taxon>Marinobacter</taxon>
    </lineage>
</organism>
<dbReference type="AlphaFoldDB" id="A0A833JSQ0"/>
<sequence>MATTIDFPKMLPTPHRSGYGLKSGPTFARTEMASGRAKQRPLNKVVPTVVPVTFLLTQEQAQIFEGWFNYEIAYGTAWFNCKLDSPMGLRPYECRFAEMYEGPERLGVRHWRYKAQFEIVERPVISEAWYRDGLQFVAYSSIIDLAINQEWPR</sequence>
<gene>
    <name evidence="1" type="ORF">F6453_2312</name>
</gene>
<protein>
    <submittedName>
        <fullName evidence="1">Uncharacterized protein</fullName>
    </submittedName>
</protein>
<dbReference type="Proteomes" id="UP000469950">
    <property type="component" value="Unassembled WGS sequence"/>
</dbReference>
<comment type="caution">
    <text evidence="1">The sequence shown here is derived from an EMBL/GenBank/DDBJ whole genome shotgun (WGS) entry which is preliminary data.</text>
</comment>
<name>A0A833JSQ0_MARNT</name>
<accession>A0A833JSQ0</accession>
<evidence type="ECO:0000313" key="2">
    <source>
        <dbReference type="Proteomes" id="UP000469950"/>
    </source>
</evidence>
<dbReference type="EMBL" id="WBMP01000009">
    <property type="protein sequence ID" value="KAE8545340.1"/>
    <property type="molecule type" value="Genomic_DNA"/>
</dbReference>